<name>A0ABV3AER5_9ACTN</name>
<organism evidence="2 3">
    <name type="scientific">Streptomyces flaveolus</name>
    <dbReference type="NCBI Taxonomy" id="67297"/>
    <lineage>
        <taxon>Bacteria</taxon>
        <taxon>Bacillati</taxon>
        <taxon>Actinomycetota</taxon>
        <taxon>Actinomycetes</taxon>
        <taxon>Kitasatosporales</taxon>
        <taxon>Streptomycetaceae</taxon>
        <taxon>Streptomyces</taxon>
    </lineage>
</organism>
<proteinExistence type="predicted"/>
<comment type="caution">
    <text evidence="2">The sequence shown here is derived from an EMBL/GenBank/DDBJ whole genome shotgun (WGS) entry which is preliminary data.</text>
</comment>
<dbReference type="RefSeq" id="WP_199820050.1">
    <property type="nucleotide sequence ID" value="NZ_JBEXDP010000019.1"/>
</dbReference>
<evidence type="ECO:0000256" key="1">
    <source>
        <dbReference type="SAM" id="MobiDB-lite"/>
    </source>
</evidence>
<accession>A0ABV3AER5</accession>
<reference evidence="2 3" key="1">
    <citation type="submission" date="2024-06" db="EMBL/GenBank/DDBJ databases">
        <title>The Natural Products Discovery Center: Release of the First 8490 Sequenced Strains for Exploring Actinobacteria Biosynthetic Diversity.</title>
        <authorList>
            <person name="Kalkreuter E."/>
            <person name="Kautsar S.A."/>
            <person name="Yang D."/>
            <person name="Bader C.D."/>
            <person name="Teijaro C.N."/>
            <person name="Fluegel L."/>
            <person name="Davis C.M."/>
            <person name="Simpson J.R."/>
            <person name="Lauterbach L."/>
            <person name="Steele A.D."/>
            <person name="Gui C."/>
            <person name="Meng S."/>
            <person name="Li G."/>
            <person name="Viehrig K."/>
            <person name="Ye F."/>
            <person name="Su P."/>
            <person name="Kiefer A.F."/>
            <person name="Nichols A."/>
            <person name="Cepeda A.J."/>
            <person name="Yan W."/>
            <person name="Fan B."/>
            <person name="Jiang Y."/>
            <person name="Adhikari A."/>
            <person name="Zheng C.-J."/>
            <person name="Schuster L."/>
            <person name="Cowan T.M."/>
            <person name="Smanski M.J."/>
            <person name="Chevrette M.G."/>
            <person name="De Carvalho L.P.S."/>
            <person name="Shen B."/>
        </authorList>
    </citation>
    <scope>NUCLEOTIDE SEQUENCE [LARGE SCALE GENOMIC DNA]</scope>
    <source>
        <strain evidence="2 3">NPDC020594</strain>
    </source>
</reference>
<evidence type="ECO:0000313" key="2">
    <source>
        <dbReference type="EMBL" id="MEU5710426.1"/>
    </source>
</evidence>
<protein>
    <submittedName>
        <fullName evidence="2">Uncharacterized protein</fullName>
    </submittedName>
</protein>
<keyword evidence="3" id="KW-1185">Reference proteome</keyword>
<evidence type="ECO:0000313" key="3">
    <source>
        <dbReference type="Proteomes" id="UP001551011"/>
    </source>
</evidence>
<gene>
    <name evidence="2" type="ORF">AB0H04_26720</name>
</gene>
<dbReference type="Proteomes" id="UP001551011">
    <property type="component" value="Unassembled WGS sequence"/>
</dbReference>
<feature type="region of interest" description="Disordered" evidence="1">
    <location>
        <begin position="49"/>
        <end position="88"/>
    </location>
</feature>
<dbReference type="EMBL" id="JBFAEG010000020">
    <property type="protein sequence ID" value="MEU5710426.1"/>
    <property type="molecule type" value="Genomic_DNA"/>
</dbReference>
<sequence>MDTELSAHLRDGAPQAIGRQVQGMELLCPEGIADTVSYIVTPDCRVADGRPAQPPAPASPLHGFPGRRSPTPGFAYTPGSPVEQEASTTWRPAHLLPDVAGPVNKWAA</sequence>